<dbReference type="Proteomes" id="UP000050525">
    <property type="component" value="Unassembled WGS sequence"/>
</dbReference>
<dbReference type="AlphaFoldDB" id="A0A151M466"/>
<protein>
    <submittedName>
        <fullName evidence="1">Uncharacterized protein</fullName>
    </submittedName>
</protein>
<reference evidence="1 2" key="1">
    <citation type="journal article" date="2012" name="Genome Biol.">
        <title>Sequencing three crocodilian genomes to illuminate the evolution of archosaurs and amniotes.</title>
        <authorList>
            <person name="St John J.A."/>
            <person name="Braun E.L."/>
            <person name="Isberg S.R."/>
            <person name="Miles L.G."/>
            <person name="Chong A.Y."/>
            <person name="Gongora J."/>
            <person name="Dalzell P."/>
            <person name="Moran C."/>
            <person name="Bed'hom B."/>
            <person name="Abzhanov A."/>
            <person name="Burgess S.C."/>
            <person name="Cooksey A.M."/>
            <person name="Castoe T.A."/>
            <person name="Crawford N.G."/>
            <person name="Densmore L.D."/>
            <person name="Drew J.C."/>
            <person name="Edwards S.V."/>
            <person name="Faircloth B.C."/>
            <person name="Fujita M.K."/>
            <person name="Greenwold M.J."/>
            <person name="Hoffmann F.G."/>
            <person name="Howard J.M."/>
            <person name="Iguchi T."/>
            <person name="Janes D.E."/>
            <person name="Khan S.Y."/>
            <person name="Kohno S."/>
            <person name="de Koning A.J."/>
            <person name="Lance S.L."/>
            <person name="McCarthy F.M."/>
            <person name="McCormack J.E."/>
            <person name="Merchant M.E."/>
            <person name="Peterson D.G."/>
            <person name="Pollock D.D."/>
            <person name="Pourmand N."/>
            <person name="Raney B.J."/>
            <person name="Roessler K.A."/>
            <person name="Sanford J.R."/>
            <person name="Sawyer R.H."/>
            <person name="Schmidt C.J."/>
            <person name="Triplett E.W."/>
            <person name="Tuberville T.D."/>
            <person name="Venegas-Anaya M."/>
            <person name="Howard J.T."/>
            <person name="Jarvis E.D."/>
            <person name="Guillette L.J.Jr."/>
            <person name="Glenn T.C."/>
            <person name="Green R.E."/>
            <person name="Ray D.A."/>
        </authorList>
    </citation>
    <scope>NUCLEOTIDE SEQUENCE [LARGE SCALE GENOMIC DNA]</scope>
    <source>
        <strain evidence="1">KSC_2009_1</strain>
    </source>
</reference>
<sequence length="79" mass="8874">MLAVSEESKVKWLVGTVTYKSNSFKSAKSAWQLVYKARAKVFWSYPSKWDELHVAPPARACNAPVAMGGTERNDPESRK</sequence>
<accession>A0A151M466</accession>
<organism evidence="1 2">
    <name type="scientific">Alligator mississippiensis</name>
    <name type="common">American alligator</name>
    <dbReference type="NCBI Taxonomy" id="8496"/>
    <lineage>
        <taxon>Eukaryota</taxon>
        <taxon>Metazoa</taxon>
        <taxon>Chordata</taxon>
        <taxon>Craniata</taxon>
        <taxon>Vertebrata</taxon>
        <taxon>Euteleostomi</taxon>
        <taxon>Archelosauria</taxon>
        <taxon>Archosauria</taxon>
        <taxon>Crocodylia</taxon>
        <taxon>Alligatoridae</taxon>
        <taxon>Alligatorinae</taxon>
        <taxon>Alligator</taxon>
    </lineage>
</organism>
<evidence type="ECO:0000313" key="2">
    <source>
        <dbReference type="Proteomes" id="UP000050525"/>
    </source>
</evidence>
<name>A0A151M466_ALLMI</name>
<evidence type="ECO:0000313" key="1">
    <source>
        <dbReference type="EMBL" id="KYO19319.1"/>
    </source>
</evidence>
<gene>
    <name evidence="1" type="ORF">Y1Q_0003469</name>
</gene>
<proteinExistence type="predicted"/>
<comment type="caution">
    <text evidence="1">The sequence shown here is derived from an EMBL/GenBank/DDBJ whole genome shotgun (WGS) entry which is preliminary data.</text>
</comment>
<keyword evidence="2" id="KW-1185">Reference proteome</keyword>
<dbReference type="EMBL" id="AKHW03006631">
    <property type="protein sequence ID" value="KYO19319.1"/>
    <property type="molecule type" value="Genomic_DNA"/>
</dbReference>